<dbReference type="EMBL" id="CAKKTJ010000333">
    <property type="protein sequence ID" value="CAH0482316.1"/>
    <property type="molecule type" value="Genomic_DNA"/>
</dbReference>
<gene>
    <name evidence="11" type="ORF">PBS001_LOCUS4721</name>
    <name evidence="10" type="ORF">PBS003_LOCUS8912</name>
</gene>
<dbReference type="GO" id="GO:0000139">
    <property type="term" value="C:Golgi membrane"/>
    <property type="evidence" value="ECO:0007669"/>
    <property type="project" value="TreeGrafter"/>
</dbReference>
<dbReference type="InterPro" id="IPR013320">
    <property type="entry name" value="ConA-like_dom_sf"/>
</dbReference>
<dbReference type="EMBL" id="CAKLCB010000256">
    <property type="protein sequence ID" value="CAH0518136.1"/>
    <property type="molecule type" value="Genomic_DNA"/>
</dbReference>
<evidence type="ECO:0000313" key="11">
    <source>
        <dbReference type="EMBL" id="CAH0518136.1"/>
    </source>
</evidence>
<dbReference type="GO" id="GO:0005537">
    <property type="term" value="F:D-mannose binding"/>
    <property type="evidence" value="ECO:0007669"/>
    <property type="project" value="TreeGrafter"/>
</dbReference>
<keyword evidence="4 7" id="KW-1133">Transmembrane helix</keyword>
<dbReference type="GO" id="GO:0005793">
    <property type="term" value="C:endoplasmic reticulum-Golgi intermediate compartment"/>
    <property type="evidence" value="ECO:0007669"/>
    <property type="project" value="TreeGrafter"/>
</dbReference>
<accession>A0AAU9L5S0</accession>
<keyword evidence="2 7" id="KW-0812">Transmembrane</keyword>
<dbReference type="PANTHER" id="PTHR12223">
    <property type="entry name" value="VESICULAR MANNOSE-BINDING LECTIN"/>
    <property type="match status" value="1"/>
</dbReference>
<dbReference type="Proteomes" id="UP001160483">
    <property type="component" value="Unassembled WGS sequence"/>
</dbReference>
<feature type="chain" id="PRO_5043829689" description="L-type lectin-like domain-containing protein" evidence="8">
    <location>
        <begin position="23"/>
        <end position="414"/>
    </location>
</feature>
<evidence type="ECO:0000256" key="7">
    <source>
        <dbReference type="SAM" id="Phobius"/>
    </source>
</evidence>
<reference evidence="10 12" key="1">
    <citation type="submission" date="2021-11" db="EMBL/GenBank/DDBJ databases">
        <authorList>
            <person name="Islam A."/>
            <person name="Islam S."/>
            <person name="Flora M.S."/>
            <person name="Rahman M."/>
            <person name="Ziaur R.M."/>
            <person name="Epstein J.H."/>
            <person name="Hassan M."/>
            <person name="Klassen M."/>
            <person name="Woodard K."/>
            <person name="Webb A."/>
            <person name="Webby R.J."/>
            <person name="El Zowalaty M.E."/>
        </authorList>
    </citation>
    <scope>NUCLEOTIDE SEQUENCE</scope>
    <source>
        <strain evidence="11">Pbs1</strain>
        <strain evidence="10">Pbs3</strain>
    </source>
</reference>
<dbReference type="GO" id="GO:0006888">
    <property type="term" value="P:endoplasmic reticulum to Golgi vesicle-mediated transport"/>
    <property type="evidence" value="ECO:0007669"/>
    <property type="project" value="TreeGrafter"/>
</dbReference>
<evidence type="ECO:0000256" key="2">
    <source>
        <dbReference type="ARBA" id="ARBA00022692"/>
    </source>
</evidence>
<keyword evidence="3 8" id="KW-0732">Signal</keyword>
<dbReference type="GO" id="GO:0005789">
    <property type="term" value="C:endoplasmic reticulum membrane"/>
    <property type="evidence" value="ECO:0007669"/>
    <property type="project" value="TreeGrafter"/>
</dbReference>
<dbReference type="InterPro" id="IPR005052">
    <property type="entry name" value="Lectin_leg"/>
</dbReference>
<evidence type="ECO:0000313" key="12">
    <source>
        <dbReference type="Proteomes" id="UP001158986"/>
    </source>
</evidence>
<comment type="caution">
    <text evidence="10">The sequence shown here is derived from an EMBL/GenBank/DDBJ whole genome shotgun (WGS) entry which is preliminary data.</text>
</comment>
<evidence type="ECO:0000313" key="10">
    <source>
        <dbReference type="EMBL" id="CAH0482316.1"/>
    </source>
</evidence>
<dbReference type="SUPFAM" id="SSF49899">
    <property type="entry name" value="Concanavalin A-like lectins/glucanases"/>
    <property type="match status" value="1"/>
</dbReference>
<dbReference type="Gene3D" id="2.60.120.200">
    <property type="match status" value="1"/>
</dbReference>
<keyword evidence="5 7" id="KW-0472">Membrane</keyword>
<dbReference type="CDD" id="cd07308">
    <property type="entry name" value="lectin_leg-like"/>
    <property type="match status" value="1"/>
</dbReference>
<dbReference type="PANTHER" id="PTHR12223:SF28">
    <property type="entry name" value="LECTIN, MANNOSE BINDING 1 LIKE"/>
    <property type="match status" value="1"/>
</dbReference>
<proteinExistence type="predicted"/>
<feature type="signal peptide" evidence="8">
    <location>
        <begin position="1"/>
        <end position="22"/>
    </location>
</feature>
<name>A0AAU9L5S0_9STRA</name>
<evidence type="ECO:0000256" key="5">
    <source>
        <dbReference type="ARBA" id="ARBA00023136"/>
    </source>
</evidence>
<feature type="transmembrane region" description="Helical" evidence="7">
    <location>
        <begin position="383"/>
        <end position="402"/>
    </location>
</feature>
<dbReference type="Pfam" id="PF03388">
    <property type="entry name" value="Lectin_leg-like"/>
    <property type="match status" value="1"/>
</dbReference>
<evidence type="ECO:0000256" key="6">
    <source>
        <dbReference type="SAM" id="Coils"/>
    </source>
</evidence>
<dbReference type="InterPro" id="IPR051136">
    <property type="entry name" value="Intracellular_Lectin-GPT"/>
</dbReference>
<dbReference type="Proteomes" id="UP001158986">
    <property type="component" value="Unassembled WGS sequence"/>
</dbReference>
<dbReference type="PROSITE" id="PS51328">
    <property type="entry name" value="L_LECTIN_LIKE"/>
    <property type="match status" value="1"/>
</dbReference>
<keyword evidence="6" id="KW-0175">Coiled coil</keyword>
<dbReference type="AlphaFoldDB" id="A0AAU9L5S0"/>
<keyword evidence="12" id="KW-1185">Reference proteome</keyword>
<comment type="subcellular location">
    <subcellularLocation>
        <location evidence="1">Membrane</location>
        <topology evidence="1">Single-pass type I membrane protein</topology>
    </subcellularLocation>
</comment>
<organism evidence="10 13">
    <name type="scientific">Peronospora belbahrii</name>
    <dbReference type="NCBI Taxonomy" id="622444"/>
    <lineage>
        <taxon>Eukaryota</taxon>
        <taxon>Sar</taxon>
        <taxon>Stramenopiles</taxon>
        <taxon>Oomycota</taxon>
        <taxon>Peronosporomycetes</taxon>
        <taxon>Peronosporales</taxon>
        <taxon>Peronosporaceae</taxon>
        <taxon>Peronospora</taxon>
    </lineage>
</organism>
<evidence type="ECO:0000259" key="9">
    <source>
        <dbReference type="PROSITE" id="PS51328"/>
    </source>
</evidence>
<protein>
    <recommendedName>
        <fullName evidence="9">L-type lectin-like domain-containing protein</fullName>
    </recommendedName>
</protein>
<evidence type="ECO:0000256" key="4">
    <source>
        <dbReference type="ARBA" id="ARBA00022989"/>
    </source>
</evidence>
<feature type="coiled-coil region" evidence="6">
    <location>
        <begin position="313"/>
        <end position="344"/>
    </location>
</feature>
<evidence type="ECO:0000256" key="1">
    <source>
        <dbReference type="ARBA" id="ARBA00004479"/>
    </source>
</evidence>
<evidence type="ECO:0000313" key="13">
    <source>
        <dbReference type="Proteomes" id="UP001160483"/>
    </source>
</evidence>
<feature type="domain" description="L-type lectin-like" evidence="9">
    <location>
        <begin position="22"/>
        <end position="258"/>
    </location>
</feature>
<evidence type="ECO:0000256" key="3">
    <source>
        <dbReference type="ARBA" id="ARBA00022729"/>
    </source>
</evidence>
<sequence>MLYQLVTLVSVVALDLLATVSAASLQALSFQQPYDTVDSNGNRQISDTIIYGGVTEVKKNFIRLTTDRQNKRGYIWSKNLIGKKELSTVITYRIHGQSQRWFGDGIGLWFTQEPVWKIGDNHGFTDKYYGFGIILDTFHNLEHRGGHKDVTIQVNDGQKQLDDLNDENKIGCDAAFRYHSNNANFDPVYSSSRIRVKINGKQFDVNIDSNNSGEWMECYKGTLPFEDDWLSRATFGITASTGALADNHDILSIRSFDNANDSGLGIADAETWSHNYSKDFESLMESSTCDQLCKVMILEKFVTNFQVETEHWFEMLREQTENTVKKLQEKEQQNQLKIQALTDRMTTMMDQKIGQKMADVRSKVNEKIATEVESELTVASSSWRLPFFVMLVVIAGGVGIAYQQYRKLLKSHLY</sequence>
<dbReference type="GO" id="GO:0030134">
    <property type="term" value="C:COPII-coated ER to Golgi transport vesicle"/>
    <property type="evidence" value="ECO:0007669"/>
    <property type="project" value="TreeGrafter"/>
</dbReference>
<evidence type="ECO:0000256" key="8">
    <source>
        <dbReference type="SAM" id="SignalP"/>
    </source>
</evidence>